<name>A0AAV6W0D8_9ARAC</name>
<evidence type="ECO:0000313" key="3">
    <source>
        <dbReference type="Proteomes" id="UP000827092"/>
    </source>
</evidence>
<keyword evidence="3" id="KW-1185">Reference proteome</keyword>
<comment type="caution">
    <text evidence="2">The sequence shown here is derived from an EMBL/GenBank/DDBJ whole genome shotgun (WGS) entry which is preliminary data.</text>
</comment>
<evidence type="ECO:0000256" key="1">
    <source>
        <dbReference type="SAM" id="MobiDB-lite"/>
    </source>
</evidence>
<dbReference type="AlphaFoldDB" id="A0AAV6W0D8"/>
<proteinExistence type="predicted"/>
<dbReference type="EMBL" id="JAFNEN010000001">
    <property type="protein sequence ID" value="KAG8202090.1"/>
    <property type="molecule type" value="Genomic_DNA"/>
</dbReference>
<protein>
    <submittedName>
        <fullName evidence="2">Uncharacterized protein</fullName>
    </submittedName>
</protein>
<accession>A0AAV6W0D8</accession>
<reference evidence="2 3" key="1">
    <citation type="journal article" date="2022" name="Nat. Ecol. Evol.">
        <title>A masculinizing supergene underlies an exaggerated male reproductive morph in a spider.</title>
        <authorList>
            <person name="Hendrickx F."/>
            <person name="De Corte Z."/>
            <person name="Sonet G."/>
            <person name="Van Belleghem S.M."/>
            <person name="Kostlbacher S."/>
            <person name="Vangestel C."/>
        </authorList>
    </citation>
    <scope>NUCLEOTIDE SEQUENCE [LARGE SCALE GENOMIC DNA]</scope>
    <source>
        <strain evidence="2">W744_W776</strain>
    </source>
</reference>
<gene>
    <name evidence="2" type="ORF">JTE90_010452</name>
</gene>
<dbReference type="Proteomes" id="UP000827092">
    <property type="component" value="Unassembled WGS sequence"/>
</dbReference>
<feature type="region of interest" description="Disordered" evidence="1">
    <location>
        <begin position="126"/>
        <end position="155"/>
    </location>
</feature>
<feature type="region of interest" description="Disordered" evidence="1">
    <location>
        <begin position="59"/>
        <end position="113"/>
    </location>
</feature>
<feature type="compositionally biased region" description="Polar residues" evidence="1">
    <location>
        <begin position="132"/>
        <end position="144"/>
    </location>
</feature>
<evidence type="ECO:0000313" key="2">
    <source>
        <dbReference type="EMBL" id="KAG8202090.1"/>
    </source>
</evidence>
<sequence length="170" mass="19291">MQQKHKFYKLQHQQQSFKTQQFIFFTQSTPKKVHQQFLSHNRTLNFYPAAARKTNYYPNANHKRNFRKTTQNSAAKPAFQSCERSSAAGKPELRRGKTGLAPHNLRHSTAEVPQVEKAAESAKHSRSFRCQLPTQCPSKPSSHTGRLKQARGGAAHQHLNCAELGGRIRG</sequence>
<organism evidence="2 3">
    <name type="scientific">Oedothorax gibbosus</name>
    <dbReference type="NCBI Taxonomy" id="931172"/>
    <lineage>
        <taxon>Eukaryota</taxon>
        <taxon>Metazoa</taxon>
        <taxon>Ecdysozoa</taxon>
        <taxon>Arthropoda</taxon>
        <taxon>Chelicerata</taxon>
        <taxon>Arachnida</taxon>
        <taxon>Araneae</taxon>
        <taxon>Araneomorphae</taxon>
        <taxon>Entelegynae</taxon>
        <taxon>Araneoidea</taxon>
        <taxon>Linyphiidae</taxon>
        <taxon>Erigoninae</taxon>
        <taxon>Oedothorax</taxon>
    </lineage>
</organism>